<accession>A0A6A4RMC5</accession>
<evidence type="ECO:0000313" key="3">
    <source>
        <dbReference type="Proteomes" id="UP000438429"/>
    </source>
</evidence>
<comment type="caution">
    <text evidence="2">The sequence shown here is derived from an EMBL/GenBank/DDBJ whole genome shotgun (WGS) entry which is preliminary data.</text>
</comment>
<dbReference type="Proteomes" id="UP000438429">
    <property type="component" value="Unassembled WGS sequence"/>
</dbReference>
<name>A0A6A4RMC5_SCOMX</name>
<dbReference type="EMBL" id="VEVO01000022">
    <property type="protein sequence ID" value="KAF0023666.1"/>
    <property type="molecule type" value="Genomic_DNA"/>
</dbReference>
<feature type="compositionally biased region" description="Polar residues" evidence="1">
    <location>
        <begin position="80"/>
        <end position="91"/>
    </location>
</feature>
<proteinExistence type="predicted"/>
<evidence type="ECO:0000313" key="2">
    <source>
        <dbReference type="EMBL" id="KAF0023666.1"/>
    </source>
</evidence>
<gene>
    <name evidence="2" type="ORF">F2P81_024296</name>
</gene>
<organism evidence="2 3">
    <name type="scientific">Scophthalmus maximus</name>
    <name type="common">Turbot</name>
    <name type="synonym">Psetta maxima</name>
    <dbReference type="NCBI Taxonomy" id="52904"/>
    <lineage>
        <taxon>Eukaryota</taxon>
        <taxon>Metazoa</taxon>
        <taxon>Chordata</taxon>
        <taxon>Craniata</taxon>
        <taxon>Vertebrata</taxon>
        <taxon>Euteleostomi</taxon>
        <taxon>Actinopterygii</taxon>
        <taxon>Neopterygii</taxon>
        <taxon>Teleostei</taxon>
        <taxon>Neoteleostei</taxon>
        <taxon>Acanthomorphata</taxon>
        <taxon>Carangaria</taxon>
        <taxon>Pleuronectiformes</taxon>
        <taxon>Pleuronectoidei</taxon>
        <taxon>Scophthalmidae</taxon>
        <taxon>Scophthalmus</taxon>
    </lineage>
</organism>
<reference evidence="2 3" key="1">
    <citation type="submission" date="2019-06" db="EMBL/GenBank/DDBJ databases">
        <title>Draft genomes of female and male turbot (Scophthalmus maximus).</title>
        <authorList>
            <person name="Xu H."/>
            <person name="Xu X.-W."/>
            <person name="Shao C."/>
            <person name="Chen S."/>
        </authorList>
    </citation>
    <scope>NUCLEOTIDE SEQUENCE [LARGE SCALE GENOMIC DNA]</scope>
    <source>
        <strain evidence="2">Ysfricsl-2016a</strain>
        <tissue evidence="2">Blood</tissue>
    </source>
</reference>
<protein>
    <submittedName>
        <fullName evidence="2">Uncharacterized protein</fullName>
    </submittedName>
</protein>
<feature type="region of interest" description="Disordered" evidence="1">
    <location>
        <begin position="49"/>
        <end position="110"/>
    </location>
</feature>
<sequence>MTKPFLSEAYGFGSCICLTPANGKQICRDEKKECSPGPSVCKCQARQTPVSDYRGGSDKQMQRPVRLISSEVREGHRNNSKGSTQRKNNARLSCDIRQGGRRPSCDNTPSQEFHTEIYVRKYDRLKLTWFPTVSWHRRKLQRENFSQTTEITNVADPGGATPAQV</sequence>
<evidence type="ECO:0000256" key="1">
    <source>
        <dbReference type="SAM" id="MobiDB-lite"/>
    </source>
</evidence>
<dbReference type="AlphaFoldDB" id="A0A6A4RMC5"/>